<gene>
    <name evidence="2" type="ORF">Lsha_0892</name>
</gene>
<feature type="signal peptide" evidence="1">
    <location>
        <begin position="1"/>
        <end position="27"/>
    </location>
</feature>
<proteinExistence type="predicted"/>
<dbReference type="Gene3D" id="2.40.160.20">
    <property type="match status" value="1"/>
</dbReference>
<accession>A0A0W0Z1D4</accession>
<evidence type="ECO:0000313" key="2">
    <source>
        <dbReference type="EMBL" id="KTD62718.1"/>
    </source>
</evidence>
<evidence type="ECO:0000313" key="3">
    <source>
        <dbReference type="Proteomes" id="UP000054600"/>
    </source>
</evidence>
<dbReference type="PATRIC" id="fig|1122169.6.peg.1034"/>
<organism evidence="2 3">
    <name type="scientific">Legionella shakespearei DSM 23087</name>
    <dbReference type="NCBI Taxonomy" id="1122169"/>
    <lineage>
        <taxon>Bacteria</taxon>
        <taxon>Pseudomonadati</taxon>
        <taxon>Pseudomonadota</taxon>
        <taxon>Gammaproteobacteria</taxon>
        <taxon>Legionellales</taxon>
        <taxon>Legionellaceae</taxon>
        <taxon>Legionella</taxon>
    </lineage>
</organism>
<dbReference type="SUPFAM" id="SSF56925">
    <property type="entry name" value="OMPA-like"/>
    <property type="match status" value="1"/>
</dbReference>
<evidence type="ECO:0008006" key="4">
    <source>
        <dbReference type="Google" id="ProtNLM"/>
    </source>
</evidence>
<dbReference type="InterPro" id="IPR011250">
    <property type="entry name" value="OMP/PagP_B-barrel"/>
</dbReference>
<name>A0A0W0Z1D4_9GAMM</name>
<keyword evidence="3" id="KW-1185">Reference proteome</keyword>
<reference evidence="2 3" key="1">
    <citation type="submission" date="2015-11" db="EMBL/GenBank/DDBJ databases">
        <title>Genomic analysis of 38 Legionella species identifies large and diverse effector repertoires.</title>
        <authorList>
            <person name="Burstein D."/>
            <person name="Amaro F."/>
            <person name="Zusman T."/>
            <person name="Lifshitz Z."/>
            <person name="Cohen O."/>
            <person name="Gilbert J.A."/>
            <person name="Pupko T."/>
            <person name="Shuman H.A."/>
            <person name="Segal G."/>
        </authorList>
    </citation>
    <scope>NUCLEOTIDE SEQUENCE [LARGE SCALE GENOMIC DNA]</scope>
    <source>
        <strain evidence="2 3">ATCC 49655</strain>
    </source>
</reference>
<comment type="caution">
    <text evidence="2">The sequence shown here is derived from an EMBL/GenBank/DDBJ whole genome shotgun (WGS) entry which is preliminary data.</text>
</comment>
<keyword evidence="1" id="KW-0732">Signal</keyword>
<protein>
    <recommendedName>
        <fullName evidence="4">Outer membrane protein beta-barrel domain-containing protein</fullName>
    </recommendedName>
</protein>
<dbReference type="Proteomes" id="UP000054600">
    <property type="component" value="Unassembled WGS sequence"/>
</dbReference>
<dbReference type="eggNOG" id="COG3637">
    <property type="taxonomic scope" value="Bacteria"/>
</dbReference>
<feature type="chain" id="PRO_5006918235" description="Outer membrane protein beta-barrel domain-containing protein" evidence="1">
    <location>
        <begin position="28"/>
        <end position="271"/>
    </location>
</feature>
<sequence length="271" mass="29581">MSNNKDVFMNKKLSVIALSLSSFALHAGTMGEAVPVFPWFISIGTGYSWTEKPGIVNPDPAFWDSATEGYDSSLGNRGFYTFSIGKQVHQYIDISLSYMDHEVFDYQKFQTSPVGTSGTPGFTGSQRTRYFELDNKSILVNAYLHPDNAWTNMASIDITPFVSGGIGYAHNEVRDFYTVGTTNVSGVPVGSTSSIGDPANKNSFAWQASAGMSFRPTGSHLSVDAGYRYYDGGKFNGPGLVYTNNDGFQPGAPWSGRLKANQIFVDFKYTA</sequence>
<evidence type="ECO:0000256" key="1">
    <source>
        <dbReference type="SAM" id="SignalP"/>
    </source>
</evidence>
<dbReference type="AlphaFoldDB" id="A0A0W0Z1D4"/>
<dbReference type="EMBL" id="LNYW01000030">
    <property type="protein sequence ID" value="KTD62718.1"/>
    <property type="molecule type" value="Genomic_DNA"/>
</dbReference>